<name>A0A0C9YR31_9AGAM</name>
<protein>
    <submittedName>
        <fullName evidence="1">Unplaced genomic scaffold scaffold_108, whole genome shotgun sequence</fullName>
    </submittedName>
</protein>
<organism evidence="1 2">
    <name type="scientific">Pisolithus microcarpus 441</name>
    <dbReference type="NCBI Taxonomy" id="765257"/>
    <lineage>
        <taxon>Eukaryota</taxon>
        <taxon>Fungi</taxon>
        <taxon>Dikarya</taxon>
        <taxon>Basidiomycota</taxon>
        <taxon>Agaricomycotina</taxon>
        <taxon>Agaricomycetes</taxon>
        <taxon>Agaricomycetidae</taxon>
        <taxon>Boletales</taxon>
        <taxon>Sclerodermatineae</taxon>
        <taxon>Pisolithaceae</taxon>
        <taxon>Pisolithus</taxon>
    </lineage>
</organism>
<sequence length="98" mass="11536">KNIAPEIAWSQLHHCFSPGFEALLEEGMDARWYDVDNTLQCMIFHWVFIPWLQAELDNYQDHINHSQKHCDKKKVLPHGIPNLIYHCAEDYGALDFKV</sequence>
<dbReference type="EMBL" id="KN833792">
    <property type="protein sequence ID" value="KIK19056.1"/>
    <property type="molecule type" value="Genomic_DNA"/>
</dbReference>
<reference evidence="1 2" key="1">
    <citation type="submission" date="2014-04" db="EMBL/GenBank/DDBJ databases">
        <authorList>
            <consortium name="DOE Joint Genome Institute"/>
            <person name="Kuo A."/>
            <person name="Kohler A."/>
            <person name="Costa M.D."/>
            <person name="Nagy L.G."/>
            <person name="Floudas D."/>
            <person name="Copeland A."/>
            <person name="Barry K.W."/>
            <person name="Cichocki N."/>
            <person name="Veneault-Fourrey C."/>
            <person name="LaButti K."/>
            <person name="Lindquist E.A."/>
            <person name="Lipzen A."/>
            <person name="Lundell T."/>
            <person name="Morin E."/>
            <person name="Murat C."/>
            <person name="Sun H."/>
            <person name="Tunlid A."/>
            <person name="Henrissat B."/>
            <person name="Grigoriev I.V."/>
            <person name="Hibbett D.S."/>
            <person name="Martin F."/>
            <person name="Nordberg H.P."/>
            <person name="Cantor M.N."/>
            <person name="Hua S.X."/>
        </authorList>
    </citation>
    <scope>NUCLEOTIDE SEQUENCE [LARGE SCALE GENOMIC DNA]</scope>
    <source>
        <strain evidence="1 2">441</strain>
    </source>
</reference>
<reference evidence="2" key="2">
    <citation type="submission" date="2015-01" db="EMBL/GenBank/DDBJ databases">
        <title>Evolutionary Origins and Diversification of the Mycorrhizal Mutualists.</title>
        <authorList>
            <consortium name="DOE Joint Genome Institute"/>
            <consortium name="Mycorrhizal Genomics Consortium"/>
            <person name="Kohler A."/>
            <person name="Kuo A."/>
            <person name="Nagy L.G."/>
            <person name="Floudas D."/>
            <person name="Copeland A."/>
            <person name="Barry K.W."/>
            <person name="Cichocki N."/>
            <person name="Veneault-Fourrey C."/>
            <person name="LaButti K."/>
            <person name="Lindquist E.A."/>
            <person name="Lipzen A."/>
            <person name="Lundell T."/>
            <person name="Morin E."/>
            <person name="Murat C."/>
            <person name="Riley R."/>
            <person name="Ohm R."/>
            <person name="Sun H."/>
            <person name="Tunlid A."/>
            <person name="Henrissat B."/>
            <person name="Grigoriev I.V."/>
            <person name="Hibbett D.S."/>
            <person name="Martin F."/>
        </authorList>
    </citation>
    <scope>NUCLEOTIDE SEQUENCE [LARGE SCALE GENOMIC DNA]</scope>
    <source>
        <strain evidence="2">441</strain>
    </source>
</reference>
<feature type="non-terminal residue" evidence="1">
    <location>
        <position position="98"/>
    </location>
</feature>
<dbReference type="Proteomes" id="UP000054018">
    <property type="component" value="Unassembled WGS sequence"/>
</dbReference>
<keyword evidence="2" id="KW-1185">Reference proteome</keyword>
<proteinExistence type="predicted"/>
<accession>A0A0C9YR31</accession>
<dbReference type="AlphaFoldDB" id="A0A0C9YR31"/>
<dbReference type="HOGENOM" id="CLU_2419090_0_0_1"/>
<evidence type="ECO:0000313" key="1">
    <source>
        <dbReference type="EMBL" id="KIK19056.1"/>
    </source>
</evidence>
<dbReference type="STRING" id="765257.A0A0C9YR31"/>
<gene>
    <name evidence="1" type="ORF">PISMIDRAFT_40156</name>
</gene>
<feature type="non-terminal residue" evidence="1">
    <location>
        <position position="1"/>
    </location>
</feature>
<dbReference type="OrthoDB" id="5946233at2759"/>
<evidence type="ECO:0000313" key="2">
    <source>
        <dbReference type="Proteomes" id="UP000054018"/>
    </source>
</evidence>